<evidence type="ECO:0000256" key="3">
    <source>
        <dbReference type="ARBA" id="ARBA00022692"/>
    </source>
</evidence>
<feature type="transmembrane region" description="Helical" evidence="6">
    <location>
        <begin position="156"/>
        <end position="176"/>
    </location>
</feature>
<evidence type="ECO:0000256" key="5">
    <source>
        <dbReference type="ARBA" id="ARBA00023136"/>
    </source>
</evidence>
<evidence type="ECO:0000313" key="8">
    <source>
        <dbReference type="Proteomes" id="UP000183974"/>
    </source>
</evidence>
<comment type="subcellular location">
    <subcellularLocation>
        <location evidence="1">Cell membrane</location>
        <topology evidence="1">Multi-pass membrane protein</topology>
    </subcellularLocation>
</comment>
<dbReference type="GO" id="GO:0015658">
    <property type="term" value="F:branched-chain amino acid transmembrane transporter activity"/>
    <property type="evidence" value="ECO:0007669"/>
    <property type="project" value="InterPro"/>
</dbReference>
<sequence length="318" mass="33315">MTRFHIILATGLVAMVLAPLVFPSIQFVLTIAMAKGFAALGVALLLRAGLISLGHAMFFAAGAYGAAFLATRLGVTDILLILLLSTVLATVVGLIVGMFLVRYRAIFFAMLNLAVSMVAYSLVSKFYGITGGTDGIGVPVPTVFGAVLDKAAFDNLLYYLALVLVVVVGVFVHRYLHSPLGHALSAVHTNEVRLEYLGVSAWSALLVGYGISAALAGLGGAIAATSIGHVLPEYAFWTESGHFVLTAVLGGIAGIAGPLLGSIFLEVVHTAAVGYFAEAWNMIVGITLLVVIFFLPRGLFGLVEKLSGIKDHQGEPKL</sequence>
<feature type="transmembrane region" description="Helical" evidence="6">
    <location>
        <begin position="272"/>
        <end position="295"/>
    </location>
</feature>
<dbReference type="PANTHER" id="PTHR30482">
    <property type="entry name" value="HIGH-AFFINITY BRANCHED-CHAIN AMINO ACID TRANSPORT SYSTEM PERMEASE"/>
    <property type="match status" value="1"/>
</dbReference>
<feature type="transmembrane region" description="Helical" evidence="6">
    <location>
        <begin position="196"/>
        <end position="223"/>
    </location>
</feature>
<name>A0A1M7B9E3_9RHOB</name>
<dbReference type="InterPro" id="IPR001851">
    <property type="entry name" value="ABC_transp_permease"/>
</dbReference>
<keyword evidence="2" id="KW-1003">Cell membrane</keyword>
<gene>
    <name evidence="7" type="ORF">SAMN05444398_103140</name>
</gene>
<evidence type="ECO:0000256" key="1">
    <source>
        <dbReference type="ARBA" id="ARBA00004651"/>
    </source>
</evidence>
<evidence type="ECO:0000256" key="2">
    <source>
        <dbReference type="ARBA" id="ARBA00022475"/>
    </source>
</evidence>
<feature type="transmembrane region" description="Helical" evidence="6">
    <location>
        <begin position="6"/>
        <end position="32"/>
    </location>
</feature>
<keyword evidence="8" id="KW-1185">Reference proteome</keyword>
<dbReference type="GO" id="GO:0005886">
    <property type="term" value="C:plasma membrane"/>
    <property type="evidence" value="ECO:0007669"/>
    <property type="project" value="UniProtKB-SubCell"/>
</dbReference>
<proteinExistence type="predicted"/>
<dbReference type="RefSeq" id="WP_073034195.1">
    <property type="nucleotide sequence ID" value="NZ_BMLR01000003.1"/>
</dbReference>
<evidence type="ECO:0000313" key="7">
    <source>
        <dbReference type="EMBL" id="SHL51602.1"/>
    </source>
</evidence>
<dbReference type="EMBL" id="FRBR01000003">
    <property type="protein sequence ID" value="SHL51602.1"/>
    <property type="molecule type" value="Genomic_DNA"/>
</dbReference>
<keyword evidence="4 6" id="KW-1133">Transmembrane helix</keyword>
<feature type="transmembrane region" description="Helical" evidence="6">
    <location>
        <begin position="44"/>
        <end position="66"/>
    </location>
</feature>
<organism evidence="7 8">
    <name type="scientific">Roseovarius pacificus</name>
    <dbReference type="NCBI Taxonomy" id="337701"/>
    <lineage>
        <taxon>Bacteria</taxon>
        <taxon>Pseudomonadati</taxon>
        <taxon>Pseudomonadota</taxon>
        <taxon>Alphaproteobacteria</taxon>
        <taxon>Rhodobacterales</taxon>
        <taxon>Roseobacteraceae</taxon>
        <taxon>Roseovarius</taxon>
    </lineage>
</organism>
<protein>
    <submittedName>
        <fullName evidence="7">Amino acid/amide ABC transporter membrane protein 2, HAAT family</fullName>
    </submittedName>
</protein>
<dbReference type="Proteomes" id="UP000183974">
    <property type="component" value="Unassembled WGS sequence"/>
</dbReference>
<accession>A0A1M7B9E3</accession>
<feature type="transmembrane region" description="Helical" evidence="6">
    <location>
        <begin position="78"/>
        <end position="100"/>
    </location>
</feature>
<dbReference type="PANTHER" id="PTHR30482:SF17">
    <property type="entry name" value="ABC TRANSPORTER ATP-BINDING PROTEIN"/>
    <property type="match status" value="1"/>
</dbReference>
<dbReference type="CDD" id="cd06581">
    <property type="entry name" value="TM_PBP1_LivM_like"/>
    <property type="match status" value="1"/>
</dbReference>
<dbReference type="STRING" id="337701.SAMN05444398_103140"/>
<dbReference type="AlphaFoldDB" id="A0A1M7B9E3"/>
<dbReference type="InterPro" id="IPR043428">
    <property type="entry name" value="LivM-like"/>
</dbReference>
<reference evidence="7 8" key="1">
    <citation type="submission" date="2016-11" db="EMBL/GenBank/DDBJ databases">
        <authorList>
            <person name="Jaros S."/>
            <person name="Januszkiewicz K."/>
            <person name="Wedrychowicz H."/>
        </authorList>
    </citation>
    <scope>NUCLEOTIDE SEQUENCE [LARGE SCALE GENOMIC DNA]</scope>
    <source>
        <strain evidence="7 8">DSM 29589</strain>
    </source>
</reference>
<keyword evidence="3 6" id="KW-0812">Transmembrane</keyword>
<dbReference type="Pfam" id="PF02653">
    <property type="entry name" value="BPD_transp_2"/>
    <property type="match status" value="1"/>
</dbReference>
<feature type="transmembrane region" description="Helical" evidence="6">
    <location>
        <begin position="243"/>
        <end position="265"/>
    </location>
</feature>
<keyword evidence="5 6" id="KW-0472">Membrane</keyword>
<evidence type="ECO:0000256" key="4">
    <source>
        <dbReference type="ARBA" id="ARBA00022989"/>
    </source>
</evidence>
<evidence type="ECO:0000256" key="6">
    <source>
        <dbReference type="SAM" id="Phobius"/>
    </source>
</evidence>